<dbReference type="EMBL" id="BAAAVM010000041">
    <property type="protein sequence ID" value="GAA3145635.1"/>
    <property type="molecule type" value="Genomic_DNA"/>
</dbReference>
<dbReference type="Proteomes" id="UP001500893">
    <property type="component" value="Unassembled WGS sequence"/>
</dbReference>
<organism evidence="2 3">
    <name type="scientific">Streptomyces rameus</name>
    <dbReference type="NCBI Taxonomy" id="68261"/>
    <lineage>
        <taxon>Bacteria</taxon>
        <taxon>Bacillati</taxon>
        <taxon>Actinomycetota</taxon>
        <taxon>Actinomycetes</taxon>
        <taxon>Kitasatosporales</taxon>
        <taxon>Streptomycetaceae</taxon>
        <taxon>Streptomyces</taxon>
    </lineage>
</organism>
<evidence type="ECO:0000313" key="3">
    <source>
        <dbReference type="Proteomes" id="UP001500893"/>
    </source>
</evidence>
<name>A0ABP6NGN5_9ACTN</name>
<keyword evidence="3" id="KW-1185">Reference proteome</keyword>
<protein>
    <submittedName>
        <fullName evidence="2">Uncharacterized protein</fullName>
    </submittedName>
</protein>
<reference evidence="3" key="1">
    <citation type="journal article" date="2019" name="Int. J. Syst. Evol. Microbiol.">
        <title>The Global Catalogue of Microorganisms (GCM) 10K type strain sequencing project: providing services to taxonomists for standard genome sequencing and annotation.</title>
        <authorList>
            <consortium name="The Broad Institute Genomics Platform"/>
            <consortium name="The Broad Institute Genome Sequencing Center for Infectious Disease"/>
            <person name="Wu L."/>
            <person name="Ma J."/>
        </authorList>
    </citation>
    <scope>NUCLEOTIDE SEQUENCE [LARGE SCALE GENOMIC DNA]</scope>
    <source>
        <strain evidence="3">JCM 11574</strain>
    </source>
</reference>
<proteinExistence type="predicted"/>
<feature type="region of interest" description="Disordered" evidence="1">
    <location>
        <begin position="55"/>
        <end position="91"/>
    </location>
</feature>
<feature type="compositionally biased region" description="Basic and acidic residues" evidence="1">
    <location>
        <begin position="25"/>
        <end position="41"/>
    </location>
</feature>
<feature type="region of interest" description="Disordered" evidence="1">
    <location>
        <begin position="22"/>
        <end position="41"/>
    </location>
</feature>
<comment type="caution">
    <text evidence="2">The sequence shown here is derived from an EMBL/GenBank/DDBJ whole genome shotgun (WGS) entry which is preliminary data.</text>
</comment>
<accession>A0ABP6NGN5</accession>
<evidence type="ECO:0000256" key="1">
    <source>
        <dbReference type="SAM" id="MobiDB-lite"/>
    </source>
</evidence>
<evidence type="ECO:0000313" key="2">
    <source>
        <dbReference type="EMBL" id="GAA3145635.1"/>
    </source>
</evidence>
<gene>
    <name evidence="2" type="ORF">GCM10010521_35870</name>
</gene>
<sequence length="91" mass="9390">MVHRTDLGRVVGGVGVRGEVAAGAEHADAVPPHGREMRSTGDEVHVGARAVERGTDVGADGTGTEDCDFHGDTPFGLRDTAEVGRSRKTPG</sequence>